<evidence type="ECO:0000256" key="1">
    <source>
        <dbReference type="ARBA" id="ARBA00007637"/>
    </source>
</evidence>
<dbReference type="GO" id="GO:0006567">
    <property type="term" value="P:L-threonine catabolic process"/>
    <property type="evidence" value="ECO:0007669"/>
    <property type="project" value="TreeGrafter"/>
</dbReference>
<dbReference type="EMBL" id="UINC01042167">
    <property type="protein sequence ID" value="SVB44430.1"/>
    <property type="molecule type" value="Genomic_DNA"/>
</dbReference>
<dbReference type="AlphaFoldDB" id="A0A382E150"/>
<dbReference type="InterPro" id="IPR051225">
    <property type="entry name" value="NAD(P)_epim/dehydratase"/>
</dbReference>
<dbReference type="Gene3D" id="3.40.50.720">
    <property type="entry name" value="NAD(P)-binding Rossmann-like Domain"/>
    <property type="match status" value="1"/>
</dbReference>
<dbReference type="SUPFAM" id="SSF51735">
    <property type="entry name" value="NAD(P)-binding Rossmann-fold domains"/>
    <property type="match status" value="1"/>
</dbReference>
<dbReference type="GO" id="GO:0008743">
    <property type="term" value="F:L-threonine 3-dehydrogenase activity"/>
    <property type="evidence" value="ECO:0007669"/>
    <property type="project" value="TreeGrafter"/>
</dbReference>
<organism evidence="3">
    <name type="scientific">marine metagenome</name>
    <dbReference type="NCBI Taxonomy" id="408172"/>
    <lineage>
        <taxon>unclassified sequences</taxon>
        <taxon>metagenomes</taxon>
        <taxon>ecological metagenomes</taxon>
    </lineage>
</organism>
<dbReference type="PANTHER" id="PTHR42687">
    <property type="entry name" value="L-THREONINE 3-DEHYDROGENASE"/>
    <property type="match status" value="1"/>
</dbReference>
<feature type="domain" description="NAD-dependent epimerase/dehydratase" evidence="2">
    <location>
        <begin position="5"/>
        <end position="234"/>
    </location>
</feature>
<accession>A0A382E150</accession>
<dbReference type="PANTHER" id="PTHR42687:SF1">
    <property type="entry name" value="L-THREONINE 3-DEHYDROGENASE, MITOCHONDRIAL"/>
    <property type="match status" value="1"/>
</dbReference>
<name>A0A382E150_9ZZZZ</name>
<dbReference type="Pfam" id="PF01370">
    <property type="entry name" value="Epimerase"/>
    <property type="match status" value="1"/>
</dbReference>
<dbReference type="InterPro" id="IPR001509">
    <property type="entry name" value="Epimerase_deHydtase"/>
</dbReference>
<evidence type="ECO:0000313" key="3">
    <source>
        <dbReference type="EMBL" id="SVB44430.1"/>
    </source>
</evidence>
<proteinExistence type="inferred from homology"/>
<comment type="similarity">
    <text evidence="1">Belongs to the NAD(P)-dependent epimerase/dehydratase family.</text>
</comment>
<dbReference type="FunFam" id="3.40.50.720:FF:000077">
    <property type="entry name" value="L-threonine 3-dehydrogenase, mitochondrial"/>
    <property type="match status" value="1"/>
</dbReference>
<evidence type="ECO:0000259" key="2">
    <source>
        <dbReference type="Pfam" id="PF01370"/>
    </source>
</evidence>
<gene>
    <name evidence="3" type="ORF">METZ01_LOCUS197284</name>
</gene>
<protein>
    <recommendedName>
        <fullName evidence="2">NAD-dependent epimerase/dehydratase domain-containing protein</fullName>
    </recommendedName>
</protein>
<sequence length="317" mass="35070">MMQKILVTGALGQIGSELVPALRERYGTEAIVASGIRFRPVSAVTEGSIFEILDCTNVDEISTIVQKHNIGTIYHMAAIMSAVGEKQPEDAWDLNFGAFANILKVARQQRCAVFFPSSIGAFGPTTPSHNTPQNTLQRPTTIYGIAKVAGELLSDYYYARFDLDTRGLRLPGLISNVTPPGGGTTDYAVDIFYQAVRENRYTCFLRADTRLDMMYMPDAISSIMQLMEADASQLSHRNAFNVTAMSITPAELAAEIRRHIPDFVMDYDVDPLRQAIADSWPDSMDDSAARAEWGWSPGYDLATMTKDMLETVRTKLT</sequence>
<dbReference type="InterPro" id="IPR036291">
    <property type="entry name" value="NAD(P)-bd_dom_sf"/>
</dbReference>
<reference evidence="3" key="1">
    <citation type="submission" date="2018-05" db="EMBL/GenBank/DDBJ databases">
        <authorList>
            <person name="Lanie J.A."/>
            <person name="Ng W.-L."/>
            <person name="Kazmierczak K.M."/>
            <person name="Andrzejewski T.M."/>
            <person name="Davidsen T.M."/>
            <person name="Wayne K.J."/>
            <person name="Tettelin H."/>
            <person name="Glass J.I."/>
            <person name="Rusch D."/>
            <person name="Podicherti R."/>
            <person name="Tsui H.-C.T."/>
            <person name="Winkler M.E."/>
        </authorList>
    </citation>
    <scope>NUCLEOTIDE SEQUENCE</scope>
</reference>